<evidence type="ECO:0000313" key="6">
    <source>
        <dbReference type="Proteomes" id="UP000799440"/>
    </source>
</evidence>
<dbReference type="AlphaFoldDB" id="A0A6A6V4F4"/>
<sequence length="497" mass="55320">MSYYPDQQGGYPPPGAPPQQPYGAPPPQQYPPQQYPPPAGSPYPPQQGGYNQGPPPQSYQQPPPQSYHQPPPRDYQQPPPQGYQQPPPPQGYQQPPPPQGYQQPPYGQPPPPQQGYAPPQGQPPYGAPPPAGYPQQYPPPSPYGAPQGYGPPPGQYGAPAPNYQPGYGQPPGRPSLGYGPEQNEDRNVTADIEALYKAMKGFGTNEKKLIEVLPRQDPIQMANIRRKYQERYHESLIKRLEDETSGDFEEALVEIARGPLLADVHAIKKAVKGMGTNEDMLDDVLVGRSNADIAAIKAEYRREHGFPLESDVERDLSGATKQLYTMIMAAKRNEDSDPVNPQQIDSDVDALQSAFGNFMTKNSVKACEILTSRNDAQIRAISKRFSEKYGEPFEKTIKKTFDGHMERVLLLLVARAENRAMSDAERLEEAMAGVGTKDTLLIQRVVRAHWDRNHMRQVINSFQQLPKQKEKDLVKRIEGETRGDYEKILVACVKVGK</sequence>
<dbReference type="GO" id="GO:0001786">
    <property type="term" value="F:phosphatidylserine binding"/>
    <property type="evidence" value="ECO:0007669"/>
    <property type="project" value="TreeGrafter"/>
</dbReference>
<dbReference type="PANTHER" id="PTHR10502">
    <property type="entry name" value="ANNEXIN"/>
    <property type="match status" value="1"/>
</dbReference>
<feature type="compositionally biased region" description="Low complexity" evidence="4">
    <location>
        <begin position="1"/>
        <end position="10"/>
    </location>
</feature>
<dbReference type="InterPro" id="IPR037104">
    <property type="entry name" value="Annexin_sf"/>
</dbReference>
<dbReference type="SUPFAM" id="SSF47874">
    <property type="entry name" value="Annexin"/>
    <property type="match status" value="1"/>
</dbReference>
<dbReference type="PANTHER" id="PTHR10502:SF102">
    <property type="entry name" value="ANNEXIN B11"/>
    <property type="match status" value="1"/>
</dbReference>
<proteinExistence type="inferred from homology"/>
<keyword evidence="2" id="KW-0677">Repeat</keyword>
<evidence type="ECO:0000256" key="1">
    <source>
        <dbReference type="ARBA" id="ARBA00007831"/>
    </source>
</evidence>
<gene>
    <name evidence="5" type="ORF">M011DRAFT_136659</name>
</gene>
<dbReference type="EMBL" id="MU006582">
    <property type="protein sequence ID" value="KAF2745438.1"/>
    <property type="molecule type" value="Genomic_DNA"/>
</dbReference>
<reference evidence="5" key="1">
    <citation type="journal article" date="2020" name="Stud. Mycol.">
        <title>101 Dothideomycetes genomes: a test case for predicting lifestyles and emergence of pathogens.</title>
        <authorList>
            <person name="Haridas S."/>
            <person name="Albert R."/>
            <person name="Binder M."/>
            <person name="Bloem J."/>
            <person name="Labutti K."/>
            <person name="Salamov A."/>
            <person name="Andreopoulos B."/>
            <person name="Baker S."/>
            <person name="Barry K."/>
            <person name="Bills G."/>
            <person name="Bluhm B."/>
            <person name="Cannon C."/>
            <person name="Castanera R."/>
            <person name="Culley D."/>
            <person name="Daum C."/>
            <person name="Ezra D."/>
            <person name="Gonzalez J."/>
            <person name="Henrissat B."/>
            <person name="Kuo A."/>
            <person name="Liang C."/>
            <person name="Lipzen A."/>
            <person name="Lutzoni F."/>
            <person name="Magnuson J."/>
            <person name="Mondo S."/>
            <person name="Nolan M."/>
            <person name="Ohm R."/>
            <person name="Pangilinan J."/>
            <person name="Park H.-J."/>
            <person name="Ramirez L."/>
            <person name="Alfaro M."/>
            <person name="Sun H."/>
            <person name="Tritt A."/>
            <person name="Yoshinaga Y."/>
            <person name="Zwiers L.-H."/>
            <person name="Turgeon B."/>
            <person name="Goodwin S."/>
            <person name="Spatafora J."/>
            <person name="Crous P."/>
            <person name="Grigoriev I."/>
        </authorList>
    </citation>
    <scope>NUCLEOTIDE SEQUENCE</scope>
    <source>
        <strain evidence="5">CBS 119925</strain>
    </source>
</reference>
<organism evidence="5 6">
    <name type="scientific">Sporormia fimetaria CBS 119925</name>
    <dbReference type="NCBI Taxonomy" id="1340428"/>
    <lineage>
        <taxon>Eukaryota</taxon>
        <taxon>Fungi</taxon>
        <taxon>Dikarya</taxon>
        <taxon>Ascomycota</taxon>
        <taxon>Pezizomycotina</taxon>
        <taxon>Dothideomycetes</taxon>
        <taxon>Pleosporomycetidae</taxon>
        <taxon>Pleosporales</taxon>
        <taxon>Sporormiaceae</taxon>
        <taxon>Sporormia</taxon>
    </lineage>
</organism>
<keyword evidence="3" id="KW-0041">Annexin</keyword>
<dbReference type="Proteomes" id="UP000799440">
    <property type="component" value="Unassembled WGS sequence"/>
</dbReference>
<feature type="region of interest" description="Disordered" evidence="4">
    <location>
        <begin position="1"/>
        <end position="183"/>
    </location>
</feature>
<name>A0A6A6V4F4_9PLEO</name>
<feature type="compositionally biased region" description="Low complexity" evidence="4">
    <location>
        <begin position="155"/>
        <end position="167"/>
    </location>
</feature>
<dbReference type="FunFam" id="1.10.220.10:FF:000005">
    <property type="entry name" value="Annexin"/>
    <property type="match status" value="1"/>
</dbReference>
<protein>
    <submittedName>
        <fullName evidence="5">Annexin</fullName>
    </submittedName>
</protein>
<dbReference type="Gene3D" id="1.10.220.10">
    <property type="entry name" value="Annexin"/>
    <property type="match status" value="4"/>
</dbReference>
<feature type="compositionally biased region" description="Pro residues" evidence="4">
    <location>
        <begin position="53"/>
        <end position="99"/>
    </location>
</feature>
<dbReference type="PROSITE" id="PS51897">
    <property type="entry name" value="ANNEXIN_2"/>
    <property type="match status" value="4"/>
</dbReference>
<dbReference type="GO" id="GO:0005544">
    <property type="term" value="F:calcium-dependent phospholipid binding"/>
    <property type="evidence" value="ECO:0007669"/>
    <property type="project" value="InterPro"/>
</dbReference>
<comment type="similarity">
    <text evidence="1">Belongs to the annexin family.</text>
</comment>
<evidence type="ECO:0000256" key="4">
    <source>
        <dbReference type="SAM" id="MobiDB-lite"/>
    </source>
</evidence>
<dbReference type="GO" id="GO:0012506">
    <property type="term" value="C:vesicle membrane"/>
    <property type="evidence" value="ECO:0007669"/>
    <property type="project" value="TreeGrafter"/>
</dbReference>
<dbReference type="GO" id="GO:0005737">
    <property type="term" value="C:cytoplasm"/>
    <property type="evidence" value="ECO:0007669"/>
    <property type="project" value="TreeGrafter"/>
</dbReference>
<accession>A0A6A6V4F4</accession>
<dbReference type="GO" id="GO:0005886">
    <property type="term" value="C:plasma membrane"/>
    <property type="evidence" value="ECO:0007669"/>
    <property type="project" value="TreeGrafter"/>
</dbReference>
<dbReference type="GO" id="GO:0005634">
    <property type="term" value="C:nucleus"/>
    <property type="evidence" value="ECO:0007669"/>
    <property type="project" value="TreeGrafter"/>
</dbReference>
<keyword evidence="6" id="KW-1185">Reference proteome</keyword>
<feature type="compositionally biased region" description="Pro residues" evidence="4">
    <location>
        <begin position="120"/>
        <end position="154"/>
    </location>
</feature>
<dbReference type="PRINTS" id="PR00196">
    <property type="entry name" value="ANNEXIN"/>
</dbReference>
<dbReference type="Pfam" id="PF00191">
    <property type="entry name" value="Annexin"/>
    <property type="match status" value="4"/>
</dbReference>
<dbReference type="OrthoDB" id="37886at2759"/>
<dbReference type="InterPro" id="IPR018502">
    <property type="entry name" value="Annexin_repeat"/>
</dbReference>
<evidence type="ECO:0000256" key="3">
    <source>
        <dbReference type="ARBA" id="ARBA00023216"/>
    </source>
</evidence>
<dbReference type="InterPro" id="IPR001464">
    <property type="entry name" value="Annexin"/>
</dbReference>
<dbReference type="GO" id="GO:0005509">
    <property type="term" value="F:calcium ion binding"/>
    <property type="evidence" value="ECO:0007669"/>
    <property type="project" value="InterPro"/>
</dbReference>
<evidence type="ECO:0000256" key="2">
    <source>
        <dbReference type="ARBA" id="ARBA00022737"/>
    </source>
</evidence>
<evidence type="ECO:0000313" key="5">
    <source>
        <dbReference type="EMBL" id="KAF2745438.1"/>
    </source>
</evidence>
<dbReference type="SMART" id="SM00335">
    <property type="entry name" value="ANX"/>
    <property type="match status" value="4"/>
</dbReference>
<feature type="compositionally biased region" description="Pro residues" evidence="4">
    <location>
        <begin position="11"/>
        <end position="45"/>
    </location>
</feature>